<sequence length="1056" mass="117904">MATVPETAKRLFEPDPYSLISLLYLLRNDNDNLRKPAKNLLDYTIKNYPNSLVHKLSEIIQLESSITRVLCYDLLRDILQPLWTKLTFTTRNAVKICLNYKIWLEKDYGTLKACFSCVSRLACLILPKKEWDILLYFMLRNLGSRSWNRKMAALFLWDALIASCPDAFMLYVDRLIVGFKDVMVAASDDHRFGVFASKASVKLIMCFATPASYCKFYDLFAYVMMVLVEGVHDLFAHEIMASYEGVSEEEELVCSLLEDLIVLAGVETTFFEVKIGVVIECMVRIAEDMRLREKLRQLAIEFVVTVAEDRECGCRMMQMVPNEEVTKLVGVLIVMLAYIEDDPSWGNANSDDGNEGVLSMCSYAMVSLNRLAVALGGSVIVPCCHSCLSTFLGSQEWRGRHAAVTAIGLISEGCSKVMLGNSLSTSRGRGKALLLEMEKLVETIVNLIHDEHPRVRWATIHAIGQLSKYMSPHFQERYHQQLLPALIQVLDDFDNPRLQTQATSALLLFSHNCSSDVLKLYLHKIVNKLVVFLQRGMPMTKEAALATLATLAISSQDSASIYNSVTPFLKVIMVTTKKDTSHMLLAKTLECSTMITMAVGNLGILDYVEKVIAALISLQETQTEVEDPTRSLLLQAWGRLCKGLGADFLPYLNIVMPFVLKSVRITSDLGVSNSSDTDDSDDESKLGIRSAVLEEKALACHMLCCFAAELKEGLHFWVNEVISVLVPMLTSKFSGGVRTAAISAMPLLLQSAASAMKKRLPVTGCSKPPLQNLFDTIIKDLLEALKTESKIQIQATLLEALNGCIQIPSSRLSEQQATDFVDGILEVLSTCSYYKTAREEAEEHLTICRNVGICLGTMVIKYKADFLPLFDKFLPYASLMWLVATAIGICAEFGGDFLKPHTAVIFSYFKSVMEHPDAKLPENITAYEAAVSACGKLCQFVSEGIYTYEFIHLWLYNLPIMCNLDEAKINHEQLCSMTETSADKVTGPQGLYIPQIITIFAEVLWAGNNIATQETTERMIKLLKKFQRELQPSMFSDICGILPLPQQSMLRAVFSS</sequence>
<dbReference type="EMBL" id="MLFT02000012">
    <property type="protein sequence ID" value="PHT31048.1"/>
    <property type="molecule type" value="Genomic_DNA"/>
</dbReference>
<dbReference type="GO" id="GO:0005634">
    <property type="term" value="C:nucleus"/>
    <property type="evidence" value="ECO:0007669"/>
    <property type="project" value="UniProtKB-SubCell"/>
</dbReference>
<keyword evidence="8" id="KW-1185">Reference proteome</keyword>
<evidence type="ECO:0000256" key="4">
    <source>
        <dbReference type="ARBA" id="ARBA00022737"/>
    </source>
</evidence>
<reference evidence="8" key="2">
    <citation type="journal article" date="2017" name="J. Anim. Genet.">
        <title>Multiple reference genome sequences of hot pepper reveal the massive evolution of plant disease resistance genes by retroduplication.</title>
        <authorList>
            <person name="Kim S."/>
            <person name="Park J."/>
            <person name="Yeom S.-I."/>
            <person name="Kim Y.-M."/>
            <person name="Seo E."/>
            <person name="Kim K.-T."/>
            <person name="Kim M.-S."/>
            <person name="Lee J.M."/>
            <person name="Cheong K."/>
            <person name="Shin H.-S."/>
            <person name="Kim S.-B."/>
            <person name="Han K."/>
            <person name="Lee J."/>
            <person name="Park M."/>
            <person name="Lee H.-A."/>
            <person name="Lee H.-Y."/>
            <person name="Lee Y."/>
            <person name="Oh S."/>
            <person name="Lee J.H."/>
            <person name="Choi E."/>
            <person name="Choi E."/>
            <person name="Lee S.E."/>
            <person name="Jeon J."/>
            <person name="Kim H."/>
            <person name="Choi G."/>
            <person name="Song H."/>
            <person name="Lee J."/>
            <person name="Lee S.-C."/>
            <person name="Kwon J.-K."/>
            <person name="Lee H.-Y."/>
            <person name="Koo N."/>
            <person name="Hong Y."/>
            <person name="Kim R.W."/>
            <person name="Kang W.-H."/>
            <person name="Huh J.H."/>
            <person name="Kang B.-C."/>
            <person name="Yang T.-J."/>
            <person name="Lee Y.-H."/>
            <person name="Bennetzen J.L."/>
            <person name="Choi D."/>
        </authorList>
    </citation>
    <scope>NUCLEOTIDE SEQUENCE [LARGE SCALE GENOMIC DNA]</scope>
    <source>
        <strain evidence="8">cv. PBC81</strain>
    </source>
</reference>
<dbReference type="PROSITE" id="PS50077">
    <property type="entry name" value="HEAT_REPEAT"/>
    <property type="match status" value="1"/>
</dbReference>
<accession>A0A2G2VDN2</accession>
<dbReference type="InterPro" id="IPR000357">
    <property type="entry name" value="HEAT"/>
</dbReference>
<comment type="subcellular location">
    <subcellularLocation>
        <location evidence="1">Cytoplasm</location>
    </subcellularLocation>
</comment>
<proteinExistence type="predicted"/>
<dbReference type="InterPro" id="IPR040122">
    <property type="entry name" value="Importin_beta"/>
</dbReference>
<dbReference type="Gene3D" id="1.25.10.10">
    <property type="entry name" value="Leucine-rich Repeat Variant"/>
    <property type="match status" value="1"/>
</dbReference>
<organism evidence="7 8">
    <name type="scientific">Capsicum baccatum</name>
    <name type="common">Peruvian pepper</name>
    <dbReference type="NCBI Taxonomy" id="33114"/>
    <lineage>
        <taxon>Eukaryota</taxon>
        <taxon>Viridiplantae</taxon>
        <taxon>Streptophyta</taxon>
        <taxon>Embryophyta</taxon>
        <taxon>Tracheophyta</taxon>
        <taxon>Spermatophyta</taxon>
        <taxon>Magnoliopsida</taxon>
        <taxon>eudicotyledons</taxon>
        <taxon>Gunneridae</taxon>
        <taxon>Pentapetalae</taxon>
        <taxon>asterids</taxon>
        <taxon>lamiids</taxon>
        <taxon>Solanales</taxon>
        <taxon>Solanaceae</taxon>
        <taxon>Solanoideae</taxon>
        <taxon>Capsiceae</taxon>
        <taxon>Capsicum</taxon>
    </lineage>
</organism>
<evidence type="ECO:0000256" key="5">
    <source>
        <dbReference type="ARBA" id="ARBA00022927"/>
    </source>
</evidence>
<dbReference type="AlphaFoldDB" id="A0A2G2VDN2"/>
<dbReference type="STRING" id="33114.A0A2G2VDN2"/>
<dbReference type="InterPro" id="IPR041653">
    <property type="entry name" value="Importin_rep_4"/>
</dbReference>
<feature type="repeat" description="HEAT" evidence="6">
    <location>
        <begin position="440"/>
        <end position="478"/>
    </location>
</feature>
<dbReference type="SUPFAM" id="SSF48371">
    <property type="entry name" value="ARM repeat"/>
    <property type="match status" value="2"/>
</dbReference>
<dbReference type="PANTHER" id="PTHR10527">
    <property type="entry name" value="IMPORTIN BETA"/>
    <property type="match status" value="1"/>
</dbReference>
<evidence type="ECO:0008006" key="9">
    <source>
        <dbReference type="Google" id="ProtNLM"/>
    </source>
</evidence>
<name>A0A2G2VDN2_CAPBA</name>
<comment type="caution">
    <text evidence="7">The sequence shown here is derived from an EMBL/GenBank/DDBJ whole genome shotgun (WGS) entry which is preliminary data.</text>
</comment>
<keyword evidence="5" id="KW-0653">Protein transport</keyword>
<dbReference type="InterPro" id="IPR011989">
    <property type="entry name" value="ARM-like"/>
</dbReference>
<evidence type="ECO:0000313" key="7">
    <source>
        <dbReference type="EMBL" id="PHT31048.1"/>
    </source>
</evidence>
<dbReference type="GO" id="GO:0006606">
    <property type="term" value="P:protein import into nucleus"/>
    <property type="evidence" value="ECO:0007669"/>
    <property type="project" value="InterPro"/>
</dbReference>
<dbReference type="InterPro" id="IPR016024">
    <property type="entry name" value="ARM-type_fold"/>
</dbReference>
<dbReference type="Pfam" id="PF18808">
    <property type="entry name" value="Importin_rep_4"/>
    <property type="match status" value="1"/>
</dbReference>
<keyword evidence="2" id="KW-0813">Transport</keyword>
<dbReference type="Proteomes" id="UP000224567">
    <property type="component" value="Unassembled WGS sequence"/>
</dbReference>
<protein>
    <recommendedName>
        <fullName evidence="9">TOG domain-containing protein</fullName>
    </recommendedName>
</protein>
<evidence type="ECO:0000313" key="8">
    <source>
        <dbReference type="Proteomes" id="UP000224567"/>
    </source>
</evidence>
<dbReference type="OrthoDB" id="1297026at2759"/>
<dbReference type="Pfam" id="PF02985">
    <property type="entry name" value="HEAT"/>
    <property type="match status" value="1"/>
</dbReference>
<dbReference type="GO" id="GO:0005737">
    <property type="term" value="C:cytoplasm"/>
    <property type="evidence" value="ECO:0007669"/>
    <property type="project" value="UniProtKB-SubCell"/>
</dbReference>
<dbReference type="InterPro" id="IPR021133">
    <property type="entry name" value="HEAT_type_2"/>
</dbReference>
<evidence type="ECO:0000256" key="6">
    <source>
        <dbReference type="PROSITE-ProRule" id="PRU00103"/>
    </source>
</evidence>
<evidence type="ECO:0000256" key="2">
    <source>
        <dbReference type="ARBA" id="ARBA00022448"/>
    </source>
</evidence>
<keyword evidence="4" id="KW-0677">Repeat</keyword>
<reference evidence="7 8" key="1">
    <citation type="journal article" date="2017" name="Genome Biol.">
        <title>New reference genome sequences of hot pepper reveal the massive evolution of plant disease-resistance genes by retroduplication.</title>
        <authorList>
            <person name="Kim S."/>
            <person name="Park J."/>
            <person name="Yeom S.I."/>
            <person name="Kim Y.M."/>
            <person name="Seo E."/>
            <person name="Kim K.T."/>
            <person name="Kim M.S."/>
            <person name="Lee J.M."/>
            <person name="Cheong K."/>
            <person name="Shin H.S."/>
            <person name="Kim S.B."/>
            <person name="Han K."/>
            <person name="Lee J."/>
            <person name="Park M."/>
            <person name="Lee H.A."/>
            <person name="Lee H.Y."/>
            <person name="Lee Y."/>
            <person name="Oh S."/>
            <person name="Lee J.H."/>
            <person name="Choi E."/>
            <person name="Choi E."/>
            <person name="Lee S.E."/>
            <person name="Jeon J."/>
            <person name="Kim H."/>
            <person name="Choi G."/>
            <person name="Song H."/>
            <person name="Lee J."/>
            <person name="Lee S.C."/>
            <person name="Kwon J.K."/>
            <person name="Lee H.Y."/>
            <person name="Koo N."/>
            <person name="Hong Y."/>
            <person name="Kim R.W."/>
            <person name="Kang W.H."/>
            <person name="Huh J.H."/>
            <person name="Kang B.C."/>
            <person name="Yang T.J."/>
            <person name="Lee Y.H."/>
            <person name="Bennetzen J.L."/>
            <person name="Choi D."/>
        </authorList>
    </citation>
    <scope>NUCLEOTIDE SEQUENCE [LARGE SCALE GENOMIC DNA]</scope>
    <source>
        <strain evidence="8">cv. PBC81</strain>
    </source>
</reference>
<evidence type="ECO:0000256" key="3">
    <source>
        <dbReference type="ARBA" id="ARBA00022490"/>
    </source>
</evidence>
<keyword evidence="3" id="KW-0963">Cytoplasm</keyword>
<evidence type="ECO:0000256" key="1">
    <source>
        <dbReference type="ARBA" id="ARBA00004496"/>
    </source>
</evidence>
<gene>
    <name evidence="7" type="ORF">CQW23_27385</name>
</gene>